<reference evidence="1 2" key="1">
    <citation type="submission" date="2014-06" db="EMBL/GenBank/DDBJ databases">
        <title>Whole Genome Sequences of Three Symbiotic Endozoicomonas Bacteria.</title>
        <authorList>
            <person name="Neave M.J."/>
            <person name="Apprill A."/>
            <person name="Voolstra C.R."/>
        </authorList>
    </citation>
    <scope>NUCLEOTIDE SEQUENCE [LARGE SCALE GENOMIC DNA]</scope>
    <source>
        <strain evidence="1 2">DSM 25634</strain>
    </source>
</reference>
<accession>A0A081NEJ8</accession>
<dbReference type="InterPro" id="IPR029069">
    <property type="entry name" value="HotDog_dom_sf"/>
</dbReference>
<proteinExistence type="predicted"/>
<dbReference type="InterPro" id="IPR051490">
    <property type="entry name" value="THEM6_lcsJ_thioesterase"/>
</dbReference>
<dbReference type="PANTHER" id="PTHR12475:SF4">
    <property type="entry name" value="PROTEIN THEM6"/>
    <property type="match status" value="1"/>
</dbReference>
<dbReference type="CDD" id="cd00586">
    <property type="entry name" value="4HBT"/>
    <property type="match status" value="1"/>
</dbReference>
<dbReference type="AlphaFoldDB" id="A0A081NEJ8"/>
<evidence type="ECO:0000313" key="1">
    <source>
        <dbReference type="EMBL" id="KEQ16871.1"/>
    </source>
</evidence>
<organism evidence="1 2">
    <name type="scientific">Endozoicomonas numazuensis</name>
    <dbReference type="NCBI Taxonomy" id="1137799"/>
    <lineage>
        <taxon>Bacteria</taxon>
        <taxon>Pseudomonadati</taxon>
        <taxon>Pseudomonadota</taxon>
        <taxon>Gammaproteobacteria</taxon>
        <taxon>Oceanospirillales</taxon>
        <taxon>Endozoicomonadaceae</taxon>
        <taxon>Endozoicomonas</taxon>
    </lineage>
</organism>
<gene>
    <name evidence="1" type="ORF">GZ78_19630</name>
</gene>
<dbReference type="eggNOG" id="COG0824">
    <property type="taxonomic scope" value="Bacteria"/>
</dbReference>
<name>A0A081NEJ8_9GAMM</name>
<dbReference type="EMBL" id="JOKH01000004">
    <property type="protein sequence ID" value="KEQ16871.1"/>
    <property type="molecule type" value="Genomic_DNA"/>
</dbReference>
<keyword evidence="2" id="KW-1185">Reference proteome</keyword>
<protein>
    <submittedName>
        <fullName evidence="1">Thioeseterase</fullName>
    </submittedName>
</protein>
<dbReference type="Gene3D" id="3.10.129.10">
    <property type="entry name" value="Hotdog Thioesterase"/>
    <property type="match status" value="1"/>
</dbReference>
<comment type="caution">
    <text evidence="1">The sequence shown here is derived from an EMBL/GenBank/DDBJ whole genome shotgun (WGS) entry which is preliminary data.</text>
</comment>
<evidence type="ECO:0000313" key="2">
    <source>
        <dbReference type="Proteomes" id="UP000028073"/>
    </source>
</evidence>
<dbReference type="Pfam" id="PF13279">
    <property type="entry name" value="4HBT_2"/>
    <property type="match status" value="1"/>
</dbReference>
<dbReference type="PANTHER" id="PTHR12475">
    <property type="match status" value="1"/>
</dbReference>
<sequence>MYPFIRLLSTIRKANKAPAIQAHAISENSFRCMPWDLDLFMEMNNGRVLTLYDLGRFTLSIQTGLARVLKRENWGLVVAGSTTRYRKRVRMFDTVTMYTQVAAMDERWIYIVQSMWVKGEPASSVLLRTAITEKGRMIATERVRKAMGREDWHPQPEGWVKAWIESEETRPWPPLNREQAD</sequence>
<dbReference type="RefSeq" id="WP_034839094.1">
    <property type="nucleotide sequence ID" value="NZ_JOKH01000004.1"/>
</dbReference>
<dbReference type="STRING" id="1137799.GZ78_19630"/>
<dbReference type="OrthoDB" id="3727779at2"/>
<dbReference type="Proteomes" id="UP000028073">
    <property type="component" value="Unassembled WGS sequence"/>
</dbReference>
<dbReference type="SUPFAM" id="SSF54637">
    <property type="entry name" value="Thioesterase/thiol ester dehydrase-isomerase"/>
    <property type="match status" value="1"/>
</dbReference>